<gene>
    <name evidence="1" type="ORF">F0234_01710</name>
</gene>
<comment type="caution">
    <text evidence="1">The sequence shown here is derived from an EMBL/GenBank/DDBJ whole genome shotgun (WGS) entry which is preliminary data.</text>
</comment>
<dbReference type="Proteomes" id="UP000519158">
    <property type="component" value="Unassembled WGS sequence"/>
</dbReference>
<dbReference type="AlphaFoldDB" id="A0A7Y4D414"/>
<dbReference type="InterPro" id="IPR046905">
    <property type="entry name" value="ABC-3C_MC1"/>
</dbReference>
<organism evidence="1 2">
    <name type="scientific">Vibrio splendidus</name>
    <dbReference type="NCBI Taxonomy" id="29497"/>
    <lineage>
        <taxon>Bacteria</taxon>
        <taxon>Pseudomonadati</taxon>
        <taxon>Pseudomonadota</taxon>
        <taxon>Gammaproteobacteria</taxon>
        <taxon>Vibrionales</taxon>
        <taxon>Vibrionaceae</taxon>
        <taxon>Vibrio</taxon>
    </lineage>
</organism>
<evidence type="ECO:0000313" key="2">
    <source>
        <dbReference type="Proteomes" id="UP000519158"/>
    </source>
</evidence>
<protein>
    <submittedName>
        <fullName evidence="1">Uncharacterized protein</fullName>
    </submittedName>
</protein>
<reference evidence="1 2" key="1">
    <citation type="submission" date="2019-09" db="EMBL/GenBank/DDBJ databases">
        <title>Draft genome sequencing and comparative genomics of hatchery-associated Vibrios.</title>
        <authorList>
            <person name="Kehlet-Delgado H."/>
            <person name="Mueller R.S."/>
        </authorList>
    </citation>
    <scope>NUCLEOTIDE SEQUENCE [LARGE SCALE GENOMIC DNA]</scope>
    <source>
        <strain evidence="1 2">99-70-13A3</strain>
    </source>
</reference>
<name>A0A7Y4D414_VIBSP</name>
<sequence length="225" mass="26200">MVKQIIQQVVERSPCQFQQLETPSQEFAFYKAAHLSYQRFLVILEAEQLSTPSELNEYIKSNTPQSLLETPAFAKNTDLVVLFKLNSLTELHQYEHKIFDIEENAYSLKKHILYYTETELEKLKHYLDSGKNIETLVTESESFNHYKKDPFKESAFSLACRLYVKFPFLSVPAKEATLTNANQLADQYLREQSLWGFYNSIELKLNIGNGYQEVMEALINEQMAD</sequence>
<dbReference type="EMBL" id="VTXL01000001">
    <property type="protein sequence ID" value="NOJ11472.1"/>
    <property type="molecule type" value="Genomic_DNA"/>
</dbReference>
<accession>A0A7Y4D414</accession>
<evidence type="ECO:0000313" key="1">
    <source>
        <dbReference type="EMBL" id="NOJ11472.1"/>
    </source>
</evidence>
<proteinExistence type="predicted"/>
<dbReference type="RefSeq" id="WP_171327431.1">
    <property type="nucleotide sequence ID" value="NZ_CAWPOP010000001.1"/>
</dbReference>
<dbReference type="Pfam" id="PF20289">
    <property type="entry name" value="MComp1"/>
    <property type="match status" value="1"/>
</dbReference>